<keyword evidence="2" id="KW-0479">Metal-binding</keyword>
<keyword evidence="4" id="KW-0456">Lyase</keyword>
<protein>
    <submittedName>
        <fullName evidence="6">Mss4-like protein</fullName>
    </submittedName>
</protein>
<dbReference type="Pfam" id="PF04828">
    <property type="entry name" value="GFA"/>
    <property type="match status" value="1"/>
</dbReference>
<evidence type="ECO:0000256" key="3">
    <source>
        <dbReference type="ARBA" id="ARBA00022833"/>
    </source>
</evidence>
<dbReference type="InterPro" id="IPR006913">
    <property type="entry name" value="CENP-V/GFA"/>
</dbReference>
<evidence type="ECO:0000256" key="2">
    <source>
        <dbReference type="ARBA" id="ARBA00022723"/>
    </source>
</evidence>
<dbReference type="InterPro" id="IPR011057">
    <property type="entry name" value="Mss4-like_sf"/>
</dbReference>
<evidence type="ECO:0000256" key="1">
    <source>
        <dbReference type="ARBA" id="ARBA00005495"/>
    </source>
</evidence>
<comment type="similarity">
    <text evidence="1">Belongs to the Gfa family.</text>
</comment>
<dbReference type="SUPFAM" id="SSF51316">
    <property type="entry name" value="Mss4-like"/>
    <property type="match status" value="1"/>
</dbReference>
<dbReference type="AlphaFoldDB" id="A0AAN7HUK6"/>
<comment type="caution">
    <text evidence="6">The sequence shown here is derived from an EMBL/GenBank/DDBJ whole genome shotgun (WGS) entry which is preliminary data.</text>
</comment>
<dbReference type="Gene3D" id="3.90.1590.10">
    <property type="entry name" value="glutathione-dependent formaldehyde- activating enzyme (gfa)"/>
    <property type="match status" value="1"/>
</dbReference>
<evidence type="ECO:0000259" key="5">
    <source>
        <dbReference type="PROSITE" id="PS51891"/>
    </source>
</evidence>
<accession>A0AAN7HUK6</accession>
<dbReference type="GO" id="GO:0046872">
    <property type="term" value="F:metal ion binding"/>
    <property type="evidence" value="ECO:0007669"/>
    <property type="project" value="UniProtKB-KW"/>
</dbReference>
<dbReference type="GO" id="GO:0016846">
    <property type="term" value="F:carbon-sulfur lyase activity"/>
    <property type="evidence" value="ECO:0007669"/>
    <property type="project" value="InterPro"/>
</dbReference>
<sequence>MTPSFPTPKFITGGCLCNSLRYRVDFSPDHDFTASSSTCQCTQCRKQSGGLFFICHSIRPATNFRFTSPTTTLKTHRASSKAERAFCSECGSWIYWKPITEGSDHVSFSIGTVDPLYLFGEGGDGVEVPKEGFGLALANGLEGSLWKENEIKGVTDRMELLGGKME</sequence>
<keyword evidence="7" id="KW-1185">Reference proteome</keyword>
<dbReference type="EMBL" id="MU857606">
    <property type="protein sequence ID" value="KAK4251419.1"/>
    <property type="molecule type" value="Genomic_DNA"/>
</dbReference>
<evidence type="ECO:0000313" key="7">
    <source>
        <dbReference type="Proteomes" id="UP001303647"/>
    </source>
</evidence>
<evidence type="ECO:0000256" key="4">
    <source>
        <dbReference type="ARBA" id="ARBA00023239"/>
    </source>
</evidence>
<proteinExistence type="inferred from homology"/>
<dbReference type="Proteomes" id="UP001303647">
    <property type="component" value="Unassembled WGS sequence"/>
</dbReference>
<dbReference type="PANTHER" id="PTHR33337:SF40">
    <property type="entry name" value="CENP-V_GFA DOMAIN-CONTAINING PROTEIN-RELATED"/>
    <property type="match status" value="1"/>
</dbReference>
<dbReference type="PANTHER" id="PTHR33337">
    <property type="entry name" value="GFA DOMAIN-CONTAINING PROTEIN"/>
    <property type="match status" value="1"/>
</dbReference>
<gene>
    <name evidence="6" type="ORF">C7999DRAFT_10896</name>
</gene>
<reference evidence="6" key="1">
    <citation type="journal article" date="2023" name="Mol. Phylogenet. Evol.">
        <title>Genome-scale phylogeny and comparative genomics of the fungal order Sordariales.</title>
        <authorList>
            <person name="Hensen N."/>
            <person name="Bonometti L."/>
            <person name="Westerberg I."/>
            <person name="Brannstrom I.O."/>
            <person name="Guillou S."/>
            <person name="Cros-Aarteil S."/>
            <person name="Calhoun S."/>
            <person name="Haridas S."/>
            <person name="Kuo A."/>
            <person name="Mondo S."/>
            <person name="Pangilinan J."/>
            <person name="Riley R."/>
            <person name="LaButti K."/>
            <person name="Andreopoulos B."/>
            <person name="Lipzen A."/>
            <person name="Chen C."/>
            <person name="Yan M."/>
            <person name="Daum C."/>
            <person name="Ng V."/>
            <person name="Clum A."/>
            <person name="Steindorff A."/>
            <person name="Ohm R.A."/>
            <person name="Martin F."/>
            <person name="Silar P."/>
            <person name="Natvig D.O."/>
            <person name="Lalanne C."/>
            <person name="Gautier V."/>
            <person name="Ament-Velasquez S.L."/>
            <person name="Kruys A."/>
            <person name="Hutchinson M.I."/>
            <person name="Powell A.J."/>
            <person name="Barry K."/>
            <person name="Miller A.N."/>
            <person name="Grigoriev I.V."/>
            <person name="Debuchy R."/>
            <person name="Gladieux P."/>
            <person name="Hiltunen Thoren M."/>
            <person name="Johannesson H."/>
        </authorList>
    </citation>
    <scope>NUCLEOTIDE SEQUENCE</scope>
    <source>
        <strain evidence="6">CBS 359.72</strain>
    </source>
</reference>
<reference evidence="6" key="2">
    <citation type="submission" date="2023-05" db="EMBL/GenBank/DDBJ databases">
        <authorList>
            <consortium name="Lawrence Berkeley National Laboratory"/>
            <person name="Steindorff A."/>
            <person name="Hensen N."/>
            <person name="Bonometti L."/>
            <person name="Westerberg I."/>
            <person name="Brannstrom I.O."/>
            <person name="Guillou S."/>
            <person name="Cros-Aarteil S."/>
            <person name="Calhoun S."/>
            <person name="Haridas S."/>
            <person name="Kuo A."/>
            <person name="Mondo S."/>
            <person name="Pangilinan J."/>
            <person name="Riley R."/>
            <person name="Labutti K."/>
            <person name="Andreopoulos B."/>
            <person name="Lipzen A."/>
            <person name="Chen C."/>
            <person name="Yanf M."/>
            <person name="Daum C."/>
            <person name="Ng V."/>
            <person name="Clum A."/>
            <person name="Ohm R."/>
            <person name="Martin F."/>
            <person name="Silar P."/>
            <person name="Natvig D."/>
            <person name="Lalanne C."/>
            <person name="Gautier V."/>
            <person name="Ament-Velasquez S.L."/>
            <person name="Kruys A."/>
            <person name="Hutchinson M.I."/>
            <person name="Powell A.J."/>
            <person name="Barry K."/>
            <person name="Miller A.N."/>
            <person name="Grigoriev I.V."/>
            <person name="Debuchy R."/>
            <person name="Gladieux P."/>
            <person name="Thoren M.H."/>
            <person name="Johannesson H."/>
        </authorList>
    </citation>
    <scope>NUCLEOTIDE SEQUENCE</scope>
    <source>
        <strain evidence="6">CBS 359.72</strain>
    </source>
</reference>
<organism evidence="6 7">
    <name type="scientific">Corynascus novoguineensis</name>
    <dbReference type="NCBI Taxonomy" id="1126955"/>
    <lineage>
        <taxon>Eukaryota</taxon>
        <taxon>Fungi</taxon>
        <taxon>Dikarya</taxon>
        <taxon>Ascomycota</taxon>
        <taxon>Pezizomycotina</taxon>
        <taxon>Sordariomycetes</taxon>
        <taxon>Sordariomycetidae</taxon>
        <taxon>Sordariales</taxon>
        <taxon>Chaetomiaceae</taxon>
        <taxon>Corynascus</taxon>
    </lineage>
</organism>
<evidence type="ECO:0000313" key="6">
    <source>
        <dbReference type="EMBL" id="KAK4251419.1"/>
    </source>
</evidence>
<feature type="domain" description="CENP-V/GFA" evidence="5">
    <location>
        <begin position="11"/>
        <end position="147"/>
    </location>
</feature>
<keyword evidence="3" id="KW-0862">Zinc</keyword>
<name>A0AAN7HUK6_9PEZI</name>
<dbReference type="PROSITE" id="PS51891">
    <property type="entry name" value="CENP_V_GFA"/>
    <property type="match status" value="1"/>
</dbReference>